<dbReference type="Pfam" id="PF13380">
    <property type="entry name" value="CoA_binding_2"/>
    <property type="match status" value="1"/>
</dbReference>
<dbReference type="Gene3D" id="3.40.50.261">
    <property type="entry name" value="Succinyl-CoA synthetase domains"/>
    <property type="match status" value="2"/>
</dbReference>
<dbReference type="InterPro" id="IPR036291">
    <property type="entry name" value="NAD(P)-bd_dom_sf"/>
</dbReference>
<dbReference type="PANTHER" id="PTHR42793:SF4">
    <property type="entry name" value="BLL6376 PROTEIN"/>
    <property type="match status" value="1"/>
</dbReference>
<dbReference type="Gene3D" id="3.30.470.20">
    <property type="entry name" value="ATP-grasp fold, B domain"/>
    <property type="match status" value="1"/>
</dbReference>
<dbReference type="Gene3D" id="3.40.50.720">
    <property type="entry name" value="NAD(P)-binding Rossmann-like Domain"/>
    <property type="match status" value="1"/>
</dbReference>
<keyword evidence="2" id="KW-0067">ATP-binding</keyword>
<dbReference type="FunFam" id="3.40.50.261:FF:000021">
    <property type="entry name" value="Acetyl-CoA synthetase, putative"/>
    <property type="match status" value="1"/>
</dbReference>
<dbReference type="InterPro" id="IPR003781">
    <property type="entry name" value="CoA-bd"/>
</dbReference>
<dbReference type="RefSeq" id="WP_114583790.1">
    <property type="nucleotide sequence ID" value="NZ_QPMH01000032.1"/>
</dbReference>
<proteinExistence type="predicted"/>
<evidence type="ECO:0000313" key="4">
    <source>
        <dbReference type="EMBL" id="RDD60266.1"/>
    </source>
</evidence>
<evidence type="ECO:0000256" key="1">
    <source>
        <dbReference type="ARBA" id="ARBA00022532"/>
    </source>
</evidence>
<dbReference type="SUPFAM" id="SSF51735">
    <property type="entry name" value="NAD(P)-binding Rossmann-fold domains"/>
    <property type="match status" value="1"/>
</dbReference>
<dbReference type="SUPFAM" id="SSF52210">
    <property type="entry name" value="Succinyl-CoA synthetase domains"/>
    <property type="match status" value="2"/>
</dbReference>
<dbReference type="InterPro" id="IPR032875">
    <property type="entry name" value="Succ_CoA_lig_flav_dom"/>
</dbReference>
<gene>
    <name evidence="4" type="ORF">DRB17_18895</name>
</gene>
<comment type="caution">
    <text evidence="4">The sequence shown here is derived from an EMBL/GenBank/DDBJ whole genome shotgun (WGS) entry which is preliminary data.</text>
</comment>
<dbReference type="PANTHER" id="PTHR42793">
    <property type="entry name" value="COA BINDING DOMAIN CONTAINING PROTEIN"/>
    <property type="match status" value="1"/>
</dbReference>
<feature type="domain" description="ATP-grasp" evidence="3">
    <location>
        <begin position="497"/>
        <end position="534"/>
    </location>
</feature>
<dbReference type="GO" id="GO:0046872">
    <property type="term" value="F:metal ion binding"/>
    <property type="evidence" value="ECO:0007669"/>
    <property type="project" value="InterPro"/>
</dbReference>
<dbReference type="InterPro" id="IPR016102">
    <property type="entry name" value="Succinyl-CoA_synth-like"/>
</dbReference>
<sequence>MNTFDAEAGSVERRRRNLWRVMQPCHVAVIGGNAAEEAARQLDAVGFEGPVWPVNPKRDTIAGRSCFRAVEDLPEAPDAVVIAVPASACPDTAARLAAMGAGGGICFSARFAEDGDHALERELVAAAGDMALVGPNCHGVLNYLDGAVLWPDEHGGERVARGAAFISQSGNVAMNATFHRRSVPLAYVVGTGNQAQLDVGDFVDAMLDDERVDAIGLFVEGLKDVGRFARAARRALEKGVPLVALKIGRSDEAARAALSHTSALAGADAVYEALFERLGVLRVESMAELLETLKVFSLTGRMGGNRVLSLSCSGGEAALMADAGAAVGLRYPAPDPALAVELAKRLSIPADSIGNPLDYNTHVWGDPAATASAFELALSQPYDAAALVLDFPRAERCDLTNWRVAMNGLIAARQHRNVPAAVISVLPESFPEEDRAACANTGIAPLQGLREGVVALAAAGCYEPRRRQLLDEAIWPGPPSSESPTTEAVAFDEAAAKHMLADFGLPVPNGKVVATASEAAEAARAIGFPVAVKAVGADIAHKSELGAVALDLTTEDAVVESVAAMTRSLETAGVQATGWLVEDMVSDSVAELLVGVVRDAVAGPVLVIGDGGVLAELVAETRTLLLPTTPERIRAAIESLKSGALLRGYRGKAAGDIDAAVAACMAVAHFTEANAGHLAELDVNPLLVRPQGRGAVAADAFMRFYAPCAETGAMGQDSGKCVQDHVAQAP</sequence>
<reference evidence="4 5" key="1">
    <citation type="submission" date="2018-07" db="EMBL/GenBank/DDBJ databases">
        <title>Venubactetium sediminum gen. nov., sp. nov., isolated from a marine solar saltern.</title>
        <authorList>
            <person name="Wang S."/>
        </authorList>
    </citation>
    <scope>NUCLEOTIDE SEQUENCE [LARGE SCALE GENOMIC DNA]</scope>
    <source>
        <strain evidence="4 5">WD2A32</strain>
    </source>
</reference>
<dbReference type="EMBL" id="QPMH01000032">
    <property type="protein sequence ID" value="RDD60266.1"/>
    <property type="molecule type" value="Genomic_DNA"/>
</dbReference>
<keyword evidence="5" id="KW-1185">Reference proteome</keyword>
<keyword evidence="2" id="KW-0547">Nucleotide-binding</keyword>
<dbReference type="SMART" id="SM00881">
    <property type="entry name" value="CoA_binding"/>
    <property type="match status" value="1"/>
</dbReference>
<dbReference type="InterPro" id="IPR011761">
    <property type="entry name" value="ATP-grasp"/>
</dbReference>
<dbReference type="PROSITE" id="PS50975">
    <property type="entry name" value="ATP_GRASP"/>
    <property type="match status" value="1"/>
</dbReference>
<name>A0A369TBF8_9PROT</name>
<evidence type="ECO:0000313" key="5">
    <source>
        <dbReference type="Proteomes" id="UP000253941"/>
    </source>
</evidence>
<dbReference type="AlphaFoldDB" id="A0A369TBF8"/>
<evidence type="ECO:0000259" key="3">
    <source>
        <dbReference type="PROSITE" id="PS50975"/>
    </source>
</evidence>
<dbReference type="Proteomes" id="UP000253941">
    <property type="component" value="Unassembled WGS sequence"/>
</dbReference>
<protein>
    <submittedName>
        <fullName evidence="4">CoA-binding protein</fullName>
    </submittedName>
</protein>
<keyword evidence="1" id="KW-0816">Tricarboxylic acid cycle</keyword>
<dbReference type="Pfam" id="PF13607">
    <property type="entry name" value="Succ_CoA_lig"/>
    <property type="match status" value="1"/>
</dbReference>
<dbReference type="GO" id="GO:0005524">
    <property type="term" value="F:ATP binding"/>
    <property type="evidence" value="ECO:0007669"/>
    <property type="project" value="UniProtKB-UniRule"/>
</dbReference>
<dbReference type="Pfam" id="PF13549">
    <property type="entry name" value="ATP-grasp_5"/>
    <property type="match status" value="1"/>
</dbReference>
<evidence type="ECO:0000256" key="2">
    <source>
        <dbReference type="PROSITE-ProRule" id="PRU00409"/>
    </source>
</evidence>
<organism evidence="4 5">
    <name type="scientific">Ferruginivarius sediminum</name>
    <dbReference type="NCBI Taxonomy" id="2661937"/>
    <lineage>
        <taxon>Bacteria</taxon>
        <taxon>Pseudomonadati</taxon>
        <taxon>Pseudomonadota</taxon>
        <taxon>Alphaproteobacteria</taxon>
        <taxon>Rhodospirillales</taxon>
        <taxon>Rhodospirillaceae</taxon>
        <taxon>Ferruginivarius</taxon>
    </lineage>
</organism>
<dbReference type="GO" id="GO:0006099">
    <property type="term" value="P:tricarboxylic acid cycle"/>
    <property type="evidence" value="ECO:0007669"/>
    <property type="project" value="UniProtKB-KW"/>
</dbReference>
<dbReference type="Gene3D" id="3.30.1490.20">
    <property type="entry name" value="ATP-grasp fold, A domain"/>
    <property type="match status" value="1"/>
</dbReference>
<dbReference type="SUPFAM" id="SSF56059">
    <property type="entry name" value="Glutathione synthetase ATP-binding domain-like"/>
    <property type="match status" value="1"/>
</dbReference>
<accession>A0A369TBF8</accession>
<dbReference type="InterPro" id="IPR013815">
    <property type="entry name" value="ATP_grasp_subdomain_1"/>
</dbReference>